<reference evidence="1 2" key="1">
    <citation type="journal article" date="2021" name="Hortic Res">
        <title>High-quality reference genome and annotation aids understanding of berry development for evergreen blueberry (Vaccinium darrowii).</title>
        <authorList>
            <person name="Yu J."/>
            <person name="Hulse-Kemp A.M."/>
            <person name="Babiker E."/>
            <person name="Staton M."/>
        </authorList>
    </citation>
    <scope>NUCLEOTIDE SEQUENCE [LARGE SCALE GENOMIC DNA]</scope>
    <source>
        <strain evidence="2">cv. NJ 8807/NJ 8810</strain>
        <tissue evidence="1">Young leaf</tissue>
    </source>
</reference>
<evidence type="ECO:0000313" key="2">
    <source>
        <dbReference type="Proteomes" id="UP000828048"/>
    </source>
</evidence>
<evidence type="ECO:0000313" key="1">
    <source>
        <dbReference type="EMBL" id="KAH7866445.1"/>
    </source>
</evidence>
<keyword evidence="2" id="KW-1185">Reference proteome</keyword>
<sequence length="209" mass="23588">MNGILASECSSGCESGWTLYLDHSVLSPFPSLKGNEIVYSEGKMGPAKDEDEEEDLSMVSDASSGPPIFHEDYDYVNSDNGCFYHAPIEVKTRGKRKESRENRLRRKVEKQPSFLDDTASSPIFNFSQLSNNNNFTVPSNQASMENTSLDFSESCSATHFEVVWREDGAEMRSFPPELLQKVVMEVVMDLKMGIVVFHFNLLSMKWETT</sequence>
<dbReference type="Proteomes" id="UP000828048">
    <property type="component" value="Chromosome 9"/>
</dbReference>
<proteinExistence type="predicted"/>
<name>A0ACB7ZLF4_9ERIC</name>
<comment type="caution">
    <text evidence="1">The sequence shown here is derived from an EMBL/GenBank/DDBJ whole genome shotgun (WGS) entry which is preliminary data.</text>
</comment>
<dbReference type="EMBL" id="CM037159">
    <property type="protein sequence ID" value="KAH7866445.1"/>
    <property type="molecule type" value="Genomic_DNA"/>
</dbReference>
<accession>A0ACB7ZLF4</accession>
<gene>
    <name evidence="1" type="ORF">Vadar_020564</name>
</gene>
<protein>
    <submittedName>
        <fullName evidence="1">Uncharacterized protein</fullName>
    </submittedName>
</protein>
<organism evidence="1 2">
    <name type="scientific">Vaccinium darrowii</name>
    <dbReference type="NCBI Taxonomy" id="229202"/>
    <lineage>
        <taxon>Eukaryota</taxon>
        <taxon>Viridiplantae</taxon>
        <taxon>Streptophyta</taxon>
        <taxon>Embryophyta</taxon>
        <taxon>Tracheophyta</taxon>
        <taxon>Spermatophyta</taxon>
        <taxon>Magnoliopsida</taxon>
        <taxon>eudicotyledons</taxon>
        <taxon>Gunneridae</taxon>
        <taxon>Pentapetalae</taxon>
        <taxon>asterids</taxon>
        <taxon>Ericales</taxon>
        <taxon>Ericaceae</taxon>
        <taxon>Vaccinioideae</taxon>
        <taxon>Vaccinieae</taxon>
        <taxon>Vaccinium</taxon>
    </lineage>
</organism>